<gene>
    <name evidence="2" type="ORF">F6R98_08545</name>
</gene>
<evidence type="ECO:0000313" key="2">
    <source>
        <dbReference type="EMBL" id="QFY42667.1"/>
    </source>
</evidence>
<dbReference type="Proteomes" id="UP000325755">
    <property type="component" value="Chromosome"/>
</dbReference>
<dbReference type="InParanoid" id="A0A5Q0BKL9"/>
<dbReference type="KEGG" id="mmob:F6R98_08545"/>
<evidence type="ECO:0000256" key="1">
    <source>
        <dbReference type="SAM" id="Phobius"/>
    </source>
</evidence>
<organism evidence="2 3">
    <name type="scientific">Candidatus Methylospira mobilis</name>
    <dbReference type="NCBI Taxonomy" id="1808979"/>
    <lineage>
        <taxon>Bacteria</taxon>
        <taxon>Pseudomonadati</taxon>
        <taxon>Pseudomonadota</taxon>
        <taxon>Gammaproteobacteria</taxon>
        <taxon>Methylococcales</taxon>
        <taxon>Methylococcaceae</taxon>
        <taxon>Candidatus Methylospira</taxon>
    </lineage>
</organism>
<proteinExistence type="predicted"/>
<dbReference type="EMBL" id="CP044205">
    <property type="protein sequence ID" value="QFY42667.1"/>
    <property type="molecule type" value="Genomic_DNA"/>
</dbReference>
<evidence type="ECO:0000313" key="3">
    <source>
        <dbReference type="Proteomes" id="UP000325755"/>
    </source>
</evidence>
<dbReference type="OrthoDB" id="5560263at2"/>
<dbReference type="AlphaFoldDB" id="A0A5Q0BKL9"/>
<protein>
    <submittedName>
        <fullName evidence="2">Uncharacterized protein</fullName>
    </submittedName>
</protein>
<dbReference type="RefSeq" id="WP_153248662.1">
    <property type="nucleotide sequence ID" value="NZ_CP044205.1"/>
</dbReference>
<keyword evidence="1" id="KW-0472">Membrane</keyword>
<accession>A0A5Q0BKL9</accession>
<keyword evidence="1" id="KW-0812">Transmembrane</keyword>
<dbReference type="PROSITE" id="PS51257">
    <property type="entry name" value="PROKAR_LIPOPROTEIN"/>
    <property type="match status" value="1"/>
</dbReference>
<sequence>MIHINRTANCKKGFTGFVKTLAIGCGAGAVVAGCSLVGKTVSLPVDATQAVLSGFSATKPFDQVDLQDSLLRFADDFMNTVTLTAEKLQQNGKPVSRDEQILVKYIFSSNMLALATGANSIANLVNIVVFVAISRSRVEDYWLPKVYGDSAMSMLEVLREREQQIWTLADQVLQSAQQAELREALDLWRKGHPSASDGVGGFASLSLVNEVINSSTRSKASSSSGSNVFALLNMDPLASLDPATRELTETRLFAERALFIGQRMPLLIEWQMELLASRTLKNPEVGQLLSGTTLIAEAGDRLSRTVEQLPSFISAEREKLVAVLHSEKRGLGELSRQVGQAMGEGAKMADSTDKALQSYNAIITQMEKWPDDPSSEPFRINDYATAAVEISQMSQRLNELLLTLQTSLDPANLERVSTIADSLTKQAQQRSEQVVDYAFRKAILFVAIGSIIFCLSLLASALLYKYLSAKQMGRVRV</sequence>
<name>A0A5Q0BKL9_9GAMM</name>
<keyword evidence="1" id="KW-1133">Transmembrane helix</keyword>
<keyword evidence="3" id="KW-1185">Reference proteome</keyword>
<reference evidence="2 3" key="1">
    <citation type="submission" date="2019-09" db="EMBL/GenBank/DDBJ databases">
        <title>Ecophysiology of the spiral-shaped methanotroph Methylospira mobilis as revealed by the complete genome sequence.</title>
        <authorList>
            <person name="Oshkin I.Y."/>
            <person name="Dedysh S.N."/>
            <person name="Miroshnikov K."/>
            <person name="Danilova O.V."/>
            <person name="Hakobyan A."/>
            <person name="Liesack W."/>
        </authorList>
    </citation>
    <scope>NUCLEOTIDE SEQUENCE [LARGE SCALE GENOMIC DNA]</scope>
    <source>
        <strain evidence="2 3">Shm1</strain>
    </source>
</reference>
<feature type="transmembrane region" description="Helical" evidence="1">
    <location>
        <begin position="442"/>
        <end position="464"/>
    </location>
</feature>